<dbReference type="EMBL" id="MFGX01000089">
    <property type="protein sequence ID" value="OGF54099.1"/>
    <property type="molecule type" value="Genomic_DNA"/>
</dbReference>
<protein>
    <submittedName>
        <fullName evidence="1">Uncharacterized protein</fullName>
    </submittedName>
</protein>
<dbReference type="Proteomes" id="UP000179157">
    <property type="component" value="Unassembled WGS sequence"/>
</dbReference>
<comment type="caution">
    <text evidence="1">The sequence shown here is derived from an EMBL/GenBank/DDBJ whole genome shotgun (WGS) entry which is preliminary data.</text>
</comment>
<name>A0A1F5USJ4_FRAXR</name>
<gene>
    <name evidence="1" type="ORF">A2Z21_08395</name>
</gene>
<evidence type="ECO:0000313" key="2">
    <source>
        <dbReference type="Proteomes" id="UP000179157"/>
    </source>
</evidence>
<proteinExistence type="predicted"/>
<evidence type="ECO:0000313" key="1">
    <source>
        <dbReference type="EMBL" id="OGF54099.1"/>
    </source>
</evidence>
<reference evidence="1 2" key="1">
    <citation type="journal article" date="2016" name="Nat. Commun.">
        <title>Thousands of microbial genomes shed light on interconnected biogeochemical processes in an aquifer system.</title>
        <authorList>
            <person name="Anantharaman K."/>
            <person name="Brown C.T."/>
            <person name="Hug L.A."/>
            <person name="Sharon I."/>
            <person name="Castelle C.J."/>
            <person name="Probst A.J."/>
            <person name="Thomas B.C."/>
            <person name="Singh A."/>
            <person name="Wilkins M.J."/>
            <person name="Karaoz U."/>
            <person name="Brodie E.L."/>
            <person name="Williams K.H."/>
            <person name="Hubbard S.S."/>
            <person name="Banfield J.F."/>
        </authorList>
    </citation>
    <scope>NUCLEOTIDE SEQUENCE [LARGE SCALE GENOMIC DNA]</scope>
    <source>
        <strain evidence="2">RBG_16_55_9</strain>
    </source>
</reference>
<sequence>MAIKNAIDGVLRSRGYAALGSPLEDASGALYTEGTLGLGLLVSKQSGEISGSWDALFSAPPDLVYDVFVAAWSVFSSSSQKFKDALRICLNTGESKTFTEEMFVAELNCRIRTGILEIFFRKRSLSN</sequence>
<accession>A0A1F5USJ4</accession>
<organism evidence="1 2">
    <name type="scientific">Fraserbacteria sp. (strain RBG_16_55_9)</name>
    <dbReference type="NCBI Taxonomy" id="1817864"/>
    <lineage>
        <taxon>Bacteria</taxon>
        <taxon>Candidatus Fraseribacteriota</taxon>
    </lineage>
</organism>
<dbReference type="AlphaFoldDB" id="A0A1F5USJ4"/>